<dbReference type="Gene3D" id="2.80.10.50">
    <property type="match status" value="1"/>
</dbReference>
<evidence type="ECO:0000313" key="3">
    <source>
        <dbReference type="Proteomes" id="UP000465712"/>
    </source>
</evidence>
<reference evidence="2 3" key="1">
    <citation type="submission" date="2017-05" db="EMBL/GenBank/DDBJ databases">
        <title>High clonality and local adaptation shapes Vibrionaceae linages within an endangered oasis.</title>
        <authorList>
            <person name="Vazquez-Rosas-Landa M."/>
        </authorList>
    </citation>
    <scope>NUCLEOTIDE SEQUENCE [LARGE SCALE GENOMIC DNA]</scope>
    <source>
        <strain evidence="2 3">P46_P4S1P180</strain>
    </source>
</reference>
<dbReference type="RefSeq" id="WP_161443018.1">
    <property type="nucleotide sequence ID" value="NZ_WXWV01000027.1"/>
</dbReference>
<dbReference type="SUPFAM" id="SSF50370">
    <property type="entry name" value="Ricin B-like lectins"/>
    <property type="match status" value="1"/>
</dbReference>
<dbReference type="InterPro" id="IPR035992">
    <property type="entry name" value="Ricin_B-like_lectins"/>
</dbReference>
<dbReference type="EMBL" id="WXWW01000062">
    <property type="protein sequence ID" value="NAW64347.1"/>
    <property type="molecule type" value="Genomic_DNA"/>
</dbReference>
<dbReference type="InterPro" id="IPR000772">
    <property type="entry name" value="Ricin_B_lectin"/>
</dbReference>
<gene>
    <name evidence="2" type="ORF">CAG72_03860</name>
</gene>
<proteinExistence type="predicted"/>
<feature type="domain" description="Ricin B lectin" evidence="1">
    <location>
        <begin position="49"/>
        <end position="170"/>
    </location>
</feature>
<dbReference type="PROSITE" id="PS50231">
    <property type="entry name" value="RICIN_B_LECTIN"/>
    <property type="match status" value="1"/>
</dbReference>
<protein>
    <recommendedName>
        <fullName evidence="1">Ricin B lectin domain-containing protein</fullName>
    </recommendedName>
</protein>
<organism evidence="2 3">
    <name type="scientific">Photobacterium halotolerans</name>
    <dbReference type="NCBI Taxonomy" id="265726"/>
    <lineage>
        <taxon>Bacteria</taxon>
        <taxon>Pseudomonadati</taxon>
        <taxon>Pseudomonadota</taxon>
        <taxon>Gammaproteobacteria</taxon>
        <taxon>Vibrionales</taxon>
        <taxon>Vibrionaceae</taxon>
        <taxon>Photobacterium</taxon>
    </lineage>
</organism>
<accession>A0A7X4W8W9</accession>
<dbReference type="Pfam" id="PF00652">
    <property type="entry name" value="Ricin_B_lectin"/>
    <property type="match status" value="1"/>
</dbReference>
<evidence type="ECO:0000259" key="1">
    <source>
        <dbReference type="Pfam" id="PF00652"/>
    </source>
</evidence>
<comment type="caution">
    <text evidence="2">The sequence shown here is derived from an EMBL/GenBank/DDBJ whole genome shotgun (WGS) entry which is preliminary data.</text>
</comment>
<dbReference type="Proteomes" id="UP000465712">
    <property type="component" value="Unassembled WGS sequence"/>
</dbReference>
<evidence type="ECO:0000313" key="2">
    <source>
        <dbReference type="EMBL" id="NAW64347.1"/>
    </source>
</evidence>
<sequence length="193" mass="21174">MTQRMLSLGTLAGVLALYLSAGIATAQATPLTSPSIGVIQLIDPLDRPKDGFCLDVIGYSPYERLDLPLIAHNCKNGLYRDQAMSLLKSGEIFLPAYKKCLTAIAPHTQALPGAALMARDCGEHSDFLQAQPLQKFQWSDDGEVRLTGSELCLAVGEQSDQTSSPLHRWRALSLQSCQLKDTRLARWQFIDKS</sequence>
<dbReference type="AlphaFoldDB" id="A0A7X4W8W9"/>
<name>A0A7X4W8W9_9GAMM</name>